<sequence length="106" mass="11827">MDIIYWYWIISILMIIIILSALYGLFRIKRIKKNWLKGLIIGSFPSLILAVITLIGILTNSLLGKINSEADLGVVLNAVYTLYSLSFSILGIIIGSIINSVRSKKN</sequence>
<dbReference type="EMBL" id="PETS01000132">
    <property type="protein sequence ID" value="PIV50441.1"/>
    <property type="molecule type" value="Genomic_DNA"/>
</dbReference>
<evidence type="ECO:0000313" key="3">
    <source>
        <dbReference type="Proteomes" id="UP000228896"/>
    </source>
</evidence>
<dbReference type="Proteomes" id="UP000228896">
    <property type="component" value="Unassembled WGS sequence"/>
</dbReference>
<keyword evidence="1" id="KW-0812">Transmembrane</keyword>
<name>A0A2M7DL34_9BACT</name>
<feature type="transmembrane region" description="Helical" evidence="1">
    <location>
        <begin position="78"/>
        <end position="98"/>
    </location>
</feature>
<feature type="transmembrane region" description="Helical" evidence="1">
    <location>
        <begin position="38"/>
        <end position="58"/>
    </location>
</feature>
<evidence type="ECO:0000256" key="1">
    <source>
        <dbReference type="SAM" id="Phobius"/>
    </source>
</evidence>
<organism evidence="2 3">
    <name type="scientific">Candidatus Falkowbacteria bacterium CG02_land_8_20_14_3_00_36_14</name>
    <dbReference type="NCBI Taxonomy" id="1974560"/>
    <lineage>
        <taxon>Bacteria</taxon>
        <taxon>Candidatus Falkowiibacteriota</taxon>
    </lineage>
</organism>
<accession>A0A2M7DL34</accession>
<protein>
    <submittedName>
        <fullName evidence="2">Uncharacterized protein</fullName>
    </submittedName>
</protein>
<keyword evidence="1" id="KW-0472">Membrane</keyword>
<reference evidence="3" key="1">
    <citation type="submission" date="2017-09" db="EMBL/GenBank/DDBJ databases">
        <title>Depth-based differentiation of microbial function through sediment-hosted aquifers and enrichment of novel symbionts in the deep terrestrial subsurface.</title>
        <authorList>
            <person name="Probst A.J."/>
            <person name="Ladd B."/>
            <person name="Jarett J.K."/>
            <person name="Geller-Mcgrath D.E."/>
            <person name="Sieber C.M.K."/>
            <person name="Emerson J.B."/>
            <person name="Anantharaman K."/>
            <person name="Thomas B.C."/>
            <person name="Malmstrom R."/>
            <person name="Stieglmeier M."/>
            <person name="Klingl A."/>
            <person name="Woyke T."/>
            <person name="Ryan C.M."/>
            <person name="Banfield J.F."/>
        </authorList>
    </citation>
    <scope>NUCLEOTIDE SEQUENCE [LARGE SCALE GENOMIC DNA]</scope>
</reference>
<gene>
    <name evidence="2" type="ORF">COS18_05105</name>
</gene>
<feature type="transmembrane region" description="Helical" evidence="1">
    <location>
        <begin position="6"/>
        <end position="26"/>
    </location>
</feature>
<comment type="caution">
    <text evidence="2">The sequence shown here is derived from an EMBL/GenBank/DDBJ whole genome shotgun (WGS) entry which is preliminary data.</text>
</comment>
<dbReference type="AlphaFoldDB" id="A0A2M7DL34"/>
<evidence type="ECO:0000313" key="2">
    <source>
        <dbReference type="EMBL" id="PIV50441.1"/>
    </source>
</evidence>
<proteinExistence type="predicted"/>
<keyword evidence="1" id="KW-1133">Transmembrane helix</keyword>